<feature type="signal peptide" evidence="1">
    <location>
        <begin position="1"/>
        <end position="23"/>
    </location>
</feature>
<keyword evidence="5" id="KW-1185">Reference proteome</keyword>
<organism evidence="4 5">
    <name type="scientific">Mycena pura</name>
    <dbReference type="NCBI Taxonomy" id="153505"/>
    <lineage>
        <taxon>Eukaryota</taxon>
        <taxon>Fungi</taxon>
        <taxon>Dikarya</taxon>
        <taxon>Basidiomycota</taxon>
        <taxon>Agaricomycotina</taxon>
        <taxon>Agaricomycetes</taxon>
        <taxon>Agaricomycetidae</taxon>
        <taxon>Agaricales</taxon>
        <taxon>Marasmiineae</taxon>
        <taxon>Mycenaceae</taxon>
        <taxon>Mycena</taxon>
    </lineage>
</organism>
<evidence type="ECO:0000313" key="5">
    <source>
        <dbReference type="Proteomes" id="UP001219525"/>
    </source>
</evidence>
<protein>
    <submittedName>
        <fullName evidence="4">Uncharacterized protein</fullName>
    </submittedName>
</protein>
<comment type="caution">
    <text evidence="4">The sequence shown here is derived from an EMBL/GenBank/DDBJ whole genome shotgun (WGS) entry which is preliminary data.</text>
</comment>
<sequence length="242" mass="26457">MLFKSSAFLHLVTVSVMITSCTGQLVSTCFAAPSNPNDASGTGNCTRFVNAFCDAEAQSVFLPDALLSQDMASRCFNLIDGLGRSCHFNVVNTKSPDTVGTIPDNTNCKAGLNNLFTSPTFCDFDELEAQERRCLQAFMQSGSSSAPSQGAPERHSQLVLVRLFPATITDPQIVLTLVVLHHFQNLTKLTIQDYDCSLQKLTDNVFPLVSRDILHHHSYLARLLAQGIDDVITNRTWGSLVV</sequence>
<evidence type="ECO:0000256" key="1">
    <source>
        <dbReference type="SAM" id="SignalP"/>
    </source>
</evidence>
<evidence type="ECO:0000259" key="3">
    <source>
        <dbReference type="Pfam" id="PF22803"/>
    </source>
</evidence>
<dbReference type="Proteomes" id="UP001219525">
    <property type="component" value="Unassembled WGS sequence"/>
</dbReference>
<name>A0AAD6UN75_9AGAR</name>
<feature type="domain" description="CxC2-like cysteine cluster KDZ transposase-associated" evidence="2">
    <location>
        <begin position="152"/>
        <end position="205"/>
    </location>
</feature>
<keyword evidence="1" id="KW-0732">Signal</keyword>
<evidence type="ECO:0000259" key="2">
    <source>
        <dbReference type="Pfam" id="PF18803"/>
    </source>
</evidence>
<dbReference type="InterPro" id="IPR041457">
    <property type="entry name" value="CxC2_KDZ-assoc"/>
</dbReference>
<feature type="chain" id="PRO_5042203169" evidence="1">
    <location>
        <begin position="24"/>
        <end position="242"/>
    </location>
</feature>
<dbReference type="AlphaFoldDB" id="A0AAD6UN75"/>
<dbReference type="PROSITE" id="PS51257">
    <property type="entry name" value="PROKAR_LIPOPROTEIN"/>
    <property type="match status" value="1"/>
</dbReference>
<reference evidence="4" key="1">
    <citation type="submission" date="2023-03" db="EMBL/GenBank/DDBJ databases">
        <title>Massive genome expansion in bonnet fungi (Mycena s.s.) driven by repeated elements and novel gene families across ecological guilds.</title>
        <authorList>
            <consortium name="Lawrence Berkeley National Laboratory"/>
            <person name="Harder C.B."/>
            <person name="Miyauchi S."/>
            <person name="Viragh M."/>
            <person name="Kuo A."/>
            <person name="Thoen E."/>
            <person name="Andreopoulos B."/>
            <person name="Lu D."/>
            <person name="Skrede I."/>
            <person name="Drula E."/>
            <person name="Henrissat B."/>
            <person name="Morin E."/>
            <person name="Kohler A."/>
            <person name="Barry K."/>
            <person name="LaButti K."/>
            <person name="Morin E."/>
            <person name="Salamov A."/>
            <person name="Lipzen A."/>
            <person name="Mereny Z."/>
            <person name="Hegedus B."/>
            <person name="Baldrian P."/>
            <person name="Stursova M."/>
            <person name="Weitz H."/>
            <person name="Taylor A."/>
            <person name="Grigoriev I.V."/>
            <person name="Nagy L.G."/>
            <person name="Martin F."/>
            <person name="Kauserud H."/>
        </authorList>
    </citation>
    <scope>NUCLEOTIDE SEQUENCE</scope>
    <source>
        <strain evidence="4">9144</strain>
    </source>
</reference>
<dbReference type="Pfam" id="PF22803">
    <property type="entry name" value="GBD_Y3"/>
    <property type="match status" value="1"/>
</dbReference>
<gene>
    <name evidence="4" type="ORF">GGX14DRAFT_580840</name>
</gene>
<evidence type="ECO:0000313" key="4">
    <source>
        <dbReference type="EMBL" id="KAJ7187733.1"/>
    </source>
</evidence>
<accession>A0AAD6UN75</accession>
<dbReference type="Pfam" id="PF18803">
    <property type="entry name" value="CxC2"/>
    <property type="match status" value="1"/>
</dbReference>
<dbReference type="InterPro" id="IPR054443">
    <property type="entry name" value="Y3-like_dom"/>
</dbReference>
<feature type="domain" description="Glycan binding protein Y3-like" evidence="3">
    <location>
        <begin position="44"/>
        <end position="116"/>
    </location>
</feature>
<proteinExistence type="predicted"/>
<dbReference type="EMBL" id="JARJCW010000184">
    <property type="protein sequence ID" value="KAJ7187733.1"/>
    <property type="molecule type" value="Genomic_DNA"/>
</dbReference>